<evidence type="ECO:0000256" key="3">
    <source>
        <dbReference type="SAM" id="MobiDB-lite"/>
    </source>
</evidence>
<evidence type="ECO:0000256" key="1">
    <source>
        <dbReference type="ARBA" id="ARBA00006484"/>
    </source>
</evidence>
<dbReference type="Gene3D" id="3.40.50.720">
    <property type="entry name" value="NAD(P)-binding Rossmann-like Domain"/>
    <property type="match status" value="1"/>
</dbReference>
<gene>
    <name evidence="4" type="ORF">HXX76_004469</name>
</gene>
<feature type="region of interest" description="Disordered" evidence="3">
    <location>
        <begin position="386"/>
        <end position="419"/>
    </location>
</feature>
<comment type="similarity">
    <text evidence="1">Belongs to the short-chain dehydrogenases/reductases (SDR) family.</text>
</comment>
<dbReference type="Pfam" id="PF00106">
    <property type="entry name" value="adh_short"/>
    <property type="match status" value="1"/>
</dbReference>
<dbReference type="PANTHER" id="PTHR24320:SF148">
    <property type="entry name" value="NAD(P)-BINDING ROSSMANN-FOLD SUPERFAMILY PROTEIN"/>
    <property type="match status" value="1"/>
</dbReference>
<sequence length="436" mass="45968">MAPTSSEPLSPGAAGAADVTKSQVRPDVLAWGANQLWGLEQALENWLVGWTPNRIPDLRGRTALVTGGSSGIGLEVARKLAGNCCRVMLVSRDLAKGEAAAANIRASLGDTVNAGTVEVLQCNLLSLSEVGSLVAEVKRRLKAAGRGRDKDKAAEGGDHEGEGGLNMLLCNAAVFQPGGLVRSPQGIEQTLAVDLYTHVALVFGLMEELKRAAAGRGGARVVLQASQAEQFGTLDPENLMGEHFTDSGMKAYACAKLWMLMWGDELQRRLRAAGGDSAKIDVFAVHPGLVDSPLMDKADTGRHWNAGLIVLQNCLLGMPTWRGSLPALYALTEPALGGSGFRYFGPNWLNSHMLGERTPGNRLWRVGGPELRCRLFDEINKVLGEVGQRPKHVPPPAPGSATAGTGTGRKKQYGEQAAAEKAAAAVAPKGQAVAAH</sequence>
<dbReference type="OrthoDB" id="7289984at2759"/>
<keyword evidence="5" id="KW-1185">Reference proteome</keyword>
<reference evidence="4" key="1">
    <citation type="journal article" date="2020" name="bioRxiv">
        <title>Comparative genomics of Chlamydomonas.</title>
        <authorList>
            <person name="Craig R.J."/>
            <person name="Hasan A.R."/>
            <person name="Ness R.W."/>
            <person name="Keightley P.D."/>
        </authorList>
    </citation>
    <scope>NUCLEOTIDE SEQUENCE</scope>
    <source>
        <strain evidence="4">SAG 7.73</strain>
    </source>
</reference>
<accession>A0A835T7P9</accession>
<dbReference type="AlphaFoldDB" id="A0A835T7P9"/>
<proteinExistence type="inferred from homology"/>
<organism evidence="4 5">
    <name type="scientific">Chlamydomonas incerta</name>
    <dbReference type="NCBI Taxonomy" id="51695"/>
    <lineage>
        <taxon>Eukaryota</taxon>
        <taxon>Viridiplantae</taxon>
        <taxon>Chlorophyta</taxon>
        <taxon>core chlorophytes</taxon>
        <taxon>Chlorophyceae</taxon>
        <taxon>CS clade</taxon>
        <taxon>Chlamydomonadales</taxon>
        <taxon>Chlamydomonadaceae</taxon>
        <taxon>Chlamydomonas</taxon>
    </lineage>
</organism>
<dbReference type="PRINTS" id="PR00081">
    <property type="entry name" value="GDHRDH"/>
</dbReference>
<dbReference type="Proteomes" id="UP000650467">
    <property type="component" value="Unassembled WGS sequence"/>
</dbReference>
<dbReference type="SUPFAM" id="SSF51735">
    <property type="entry name" value="NAD(P)-binding Rossmann-fold domains"/>
    <property type="match status" value="1"/>
</dbReference>
<dbReference type="GO" id="GO:0016491">
    <property type="term" value="F:oxidoreductase activity"/>
    <property type="evidence" value="ECO:0007669"/>
    <property type="project" value="UniProtKB-KW"/>
</dbReference>
<evidence type="ECO:0000313" key="5">
    <source>
        <dbReference type="Proteomes" id="UP000650467"/>
    </source>
</evidence>
<evidence type="ECO:0000256" key="2">
    <source>
        <dbReference type="ARBA" id="ARBA00023002"/>
    </source>
</evidence>
<keyword evidence="2" id="KW-0560">Oxidoreductase</keyword>
<name>A0A835T7P9_CHLIN</name>
<evidence type="ECO:0000313" key="4">
    <source>
        <dbReference type="EMBL" id="KAG2440364.1"/>
    </source>
</evidence>
<dbReference type="EMBL" id="JAEHOC010000007">
    <property type="protein sequence ID" value="KAG2440364.1"/>
    <property type="molecule type" value="Genomic_DNA"/>
</dbReference>
<dbReference type="PANTHER" id="PTHR24320">
    <property type="entry name" value="RETINOL DEHYDROGENASE"/>
    <property type="match status" value="1"/>
</dbReference>
<comment type="caution">
    <text evidence="4">The sequence shown here is derived from an EMBL/GenBank/DDBJ whole genome shotgun (WGS) entry which is preliminary data.</text>
</comment>
<dbReference type="InterPro" id="IPR036291">
    <property type="entry name" value="NAD(P)-bd_dom_sf"/>
</dbReference>
<protein>
    <submittedName>
        <fullName evidence="4">Uncharacterized protein</fullName>
    </submittedName>
</protein>
<dbReference type="InterPro" id="IPR002347">
    <property type="entry name" value="SDR_fam"/>
</dbReference>